<dbReference type="OrthoDB" id="889336at2759"/>
<dbReference type="PANTHER" id="PTHR14360:SF1">
    <property type="entry name" value="PROTEIN FMP32, MITOCHONDRIAL"/>
    <property type="match status" value="1"/>
</dbReference>
<evidence type="ECO:0000256" key="2">
    <source>
        <dbReference type="ARBA" id="ARBA00004370"/>
    </source>
</evidence>
<reference evidence="10" key="1">
    <citation type="submission" date="2016-04" db="EMBL/GenBank/DDBJ databases">
        <title>Cephalotus genome sequencing.</title>
        <authorList>
            <person name="Fukushima K."/>
            <person name="Hasebe M."/>
            <person name="Fang X."/>
        </authorList>
    </citation>
    <scope>NUCLEOTIDE SEQUENCE [LARGE SCALE GENOMIC DNA]</scope>
    <source>
        <strain evidence="10">cv. St1</strain>
    </source>
</reference>
<evidence type="ECO:0000256" key="4">
    <source>
        <dbReference type="ARBA" id="ARBA00022989"/>
    </source>
</evidence>
<dbReference type="AlphaFoldDB" id="A0A1Q3CVR8"/>
<keyword evidence="5" id="KW-0175">Coiled coil</keyword>
<evidence type="ECO:0000256" key="1">
    <source>
        <dbReference type="ARBA" id="ARBA00004173"/>
    </source>
</evidence>
<protein>
    <submittedName>
        <fullName evidence="9">DUF1640 domain-containing protein</fullName>
    </submittedName>
</protein>
<organism evidence="9 10">
    <name type="scientific">Cephalotus follicularis</name>
    <name type="common">Albany pitcher plant</name>
    <dbReference type="NCBI Taxonomy" id="3775"/>
    <lineage>
        <taxon>Eukaryota</taxon>
        <taxon>Viridiplantae</taxon>
        <taxon>Streptophyta</taxon>
        <taxon>Embryophyta</taxon>
        <taxon>Tracheophyta</taxon>
        <taxon>Spermatophyta</taxon>
        <taxon>Magnoliopsida</taxon>
        <taxon>eudicotyledons</taxon>
        <taxon>Gunneridae</taxon>
        <taxon>Pentapetalae</taxon>
        <taxon>rosids</taxon>
        <taxon>fabids</taxon>
        <taxon>Oxalidales</taxon>
        <taxon>Cephalotaceae</taxon>
        <taxon>Cephalotus</taxon>
    </lineage>
</organism>
<sequence length="236" mass="26832">MAAAAAACKRVVQLAVNSGLNFAKNRGFVHLYSTHHYRHISQLVQSDGKSALLVDTLTMVRQLEAQGIPSKQAEELAKVLNDSLKNVTHSFVSKSEMQKSEMVRDLNLSKFKSEEQSSQEHHFSMLQRETEKLRSHIEKMSSELRYEIRAQLEEIRAQLEARKYEIDKLSNTFTAQMEARKYEIDKLSHTFTAQLEAVSHTSRAQLDTAKSDVIKYCMGTLVSISTIGLVLARIWM</sequence>
<evidence type="ECO:0000256" key="8">
    <source>
        <dbReference type="SAM" id="Phobius"/>
    </source>
</evidence>
<dbReference type="Proteomes" id="UP000187406">
    <property type="component" value="Unassembled WGS sequence"/>
</dbReference>
<evidence type="ECO:0000313" key="10">
    <source>
        <dbReference type="Proteomes" id="UP000187406"/>
    </source>
</evidence>
<comment type="subcellular location">
    <subcellularLocation>
        <location evidence="2">Membrane</location>
    </subcellularLocation>
    <subcellularLocation>
        <location evidence="1">Mitochondrion</location>
    </subcellularLocation>
</comment>
<evidence type="ECO:0000256" key="7">
    <source>
        <dbReference type="ARBA" id="ARBA00023136"/>
    </source>
</evidence>
<keyword evidence="4 8" id="KW-1133">Transmembrane helix</keyword>
<keyword evidence="7 8" id="KW-0472">Membrane</keyword>
<gene>
    <name evidence="9" type="ORF">CFOL_v3_27800</name>
</gene>
<dbReference type="InParanoid" id="A0A1Q3CVR8"/>
<dbReference type="GO" id="GO:0005739">
    <property type="term" value="C:mitochondrion"/>
    <property type="evidence" value="ECO:0007669"/>
    <property type="project" value="UniProtKB-SubCell"/>
</dbReference>
<evidence type="ECO:0000313" key="9">
    <source>
        <dbReference type="EMBL" id="GAV84356.1"/>
    </source>
</evidence>
<dbReference type="InterPro" id="IPR024461">
    <property type="entry name" value="CCDC90-like"/>
</dbReference>
<dbReference type="PANTHER" id="PTHR14360">
    <property type="entry name" value="PROTEIN FMP32, MITOCHONDRIAL"/>
    <property type="match status" value="1"/>
</dbReference>
<keyword evidence="10" id="KW-1185">Reference proteome</keyword>
<dbReference type="GO" id="GO:0016020">
    <property type="term" value="C:membrane"/>
    <property type="evidence" value="ECO:0007669"/>
    <property type="project" value="UniProtKB-SubCell"/>
</dbReference>
<dbReference type="Gene3D" id="1.20.5.340">
    <property type="match status" value="1"/>
</dbReference>
<evidence type="ECO:0000256" key="3">
    <source>
        <dbReference type="ARBA" id="ARBA00022692"/>
    </source>
</evidence>
<evidence type="ECO:0000256" key="6">
    <source>
        <dbReference type="ARBA" id="ARBA00023128"/>
    </source>
</evidence>
<keyword evidence="6" id="KW-0496">Mitochondrion</keyword>
<name>A0A1Q3CVR8_CEPFO</name>
<dbReference type="Pfam" id="PF07798">
    <property type="entry name" value="CCDC90-like"/>
    <property type="match status" value="1"/>
</dbReference>
<evidence type="ECO:0000256" key="5">
    <source>
        <dbReference type="ARBA" id="ARBA00023054"/>
    </source>
</evidence>
<comment type="caution">
    <text evidence="9">The sequence shown here is derived from an EMBL/GenBank/DDBJ whole genome shotgun (WGS) entry which is preliminary data.</text>
</comment>
<keyword evidence="3 8" id="KW-0812">Transmembrane</keyword>
<dbReference type="EMBL" id="BDDD01003186">
    <property type="protein sequence ID" value="GAV84356.1"/>
    <property type="molecule type" value="Genomic_DNA"/>
</dbReference>
<accession>A0A1Q3CVR8</accession>
<dbReference type="FunFam" id="1.20.5.340:FF:000029">
    <property type="entry name" value="Coiled-coil domain-containing protein 90-like"/>
    <property type="match status" value="1"/>
</dbReference>
<proteinExistence type="predicted"/>
<feature type="transmembrane region" description="Helical" evidence="8">
    <location>
        <begin position="213"/>
        <end position="235"/>
    </location>
</feature>